<feature type="compositionally biased region" description="Polar residues" evidence="1">
    <location>
        <begin position="104"/>
        <end position="120"/>
    </location>
</feature>
<evidence type="ECO:0000256" key="1">
    <source>
        <dbReference type="SAM" id="MobiDB-lite"/>
    </source>
</evidence>
<protein>
    <submittedName>
        <fullName evidence="2">Uncharacterized protein</fullName>
    </submittedName>
</protein>
<feature type="region of interest" description="Disordered" evidence="1">
    <location>
        <begin position="92"/>
        <end position="120"/>
    </location>
</feature>
<reference evidence="2" key="1">
    <citation type="submission" date="2018-02" db="EMBL/GenBank/DDBJ databases">
        <title>Rhizophora mucronata_Transcriptome.</title>
        <authorList>
            <person name="Meera S.P."/>
            <person name="Sreeshan A."/>
            <person name="Augustine A."/>
        </authorList>
    </citation>
    <scope>NUCLEOTIDE SEQUENCE</scope>
    <source>
        <tissue evidence="2">Leaf</tissue>
    </source>
</reference>
<proteinExistence type="predicted"/>
<dbReference type="EMBL" id="GGEC01088327">
    <property type="protein sequence ID" value="MBX68811.1"/>
    <property type="molecule type" value="Transcribed_RNA"/>
</dbReference>
<sequence>MEGHDSNSILVSFPQKDLKNNSSCPRMAQHSAHLNCGTITFSTYQEGRSILVFRAFFLKVPTVSSLQHFMQQKASKVWQTIQKLLHRRQQAINQHNRHSPVFSMRTSNNKEAQGSFNPQD</sequence>
<evidence type="ECO:0000313" key="2">
    <source>
        <dbReference type="EMBL" id="MBX68811.1"/>
    </source>
</evidence>
<accession>A0A2P2QPJ4</accession>
<organism evidence="2">
    <name type="scientific">Rhizophora mucronata</name>
    <name type="common">Asiatic mangrove</name>
    <dbReference type="NCBI Taxonomy" id="61149"/>
    <lineage>
        <taxon>Eukaryota</taxon>
        <taxon>Viridiplantae</taxon>
        <taxon>Streptophyta</taxon>
        <taxon>Embryophyta</taxon>
        <taxon>Tracheophyta</taxon>
        <taxon>Spermatophyta</taxon>
        <taxon>Magnoliopsida</taxon>
        <taxon>eudicotyledons</taxon>
        <taxon>Gunneridae</taxon>
        <taxon>Pentapetalae</taxon>
        <taxon>rosids</taxon>
        <taxon>fabids</taxon>
        <taxon>Malpighiales</taxon>
        <taxon>Rhizophoraceae</taxon>
        <taxon>Rhizophora</taxon>
    </lineage>
</organism>
<dbReference type="AlphaFoldDB" id="A0A2P2QPJ4"/>
<name>A0A2P2QPJ4_RHIMU</name>